<feature type="compositionally biased region" description="Polar residues" evidence="1">
    <location>
        <begin position="282"/>
        <end position="298"/>
    </location>
</feature>
<name>A0A8E2JVC4_9PEZI</name>
<gene>
    <name evidence="2" type="ORF">AOQ84DRAFT_202842</name>
</gene>
<reference evidence="2 3" key="1">
    <citation type="journal article" date="2016" name="Nat. Commun.">
        <title>Ectomycorrhizal ecology is imprinted in the genome of the dominant symbiotic fungus Cenococcum geophilum.</title>
        <authorList>
            <consortium name="DOE Joint Genome Institute"/>
            <person name="Peter M."/>
            <person name="Kohler A."/>
            <person name="Ohm R.A."/>
            <person name="Kuo A."/>
            <person name="Krutzmann J."/>
            <person name="Morin E."/>
            <person name="Arend M."/>
            <person name="Barry K.W."/>
            <person name="Binder M."/>
            <person name="Choi C."/>
            <person name="Clum A."/>
            <person name="Copeland A."/>
            <person name="Grisel N."/>
            <person name="Haridas S."/>
            <person name="Kipfer T."/>
            <person name="LaButti K."/>
            <person name="Lindquist E."/>
            <person name="Lipzen A."/>
            <person name="Maire R."/>
            <person name="Meier B."/>
            <person name="Mihaltcheva S."/>
            <person name="Molinier V."/>
            <person name="Murat C."/>
            <person name="Poggeler S."/>
            <person name="Quandt C.A."/>
            <person name="Sperisen C."/>
            <person name="Tritt A."/>
            <person name="Tisserant E."/>
            <person name="Crous P.W."/>
            <person name="Henrissat B."/>
            <person name="Nehls U."/>
            <person name="Egli S."/>
            <person name="Spatafora J.W."/>
            <person name="Grigoriev I.V."/>
            <person name="Martin F.M."/>
        </authorList>
    </citation>
    <scope>NUCLEOTIDE SEQUENCE [LARGE SCALE GENOMIC DNA]</scope>
    <source>
        <strain evidence="2 3">CBS 207.34</strain>
    </source>
</reference>
<dbReference type="Proteomes" id="UP000250140">
    <property type="component" value="Unassembled WGS sequence"/>
</dbReference>
<protein>
    <submittedName>
        <fullName evidence="2">Uncharacterized protein</fullName>
    </submittedName>
</protein>
<evidence type="ECO:0000256" key="1">
    <source>
        <dbReference type="SAM" id="MobiDB-lite"/>
    </source>
</evidence>
<evidence type="ECO:0000313" key="2">
    <source>
        <dbReference type="EMBL" id="OCL11045.1"/>
    </source>
</evidence>
<dbReference type="AlphaFoldDB" id="A0A8E2JVC4"/>
<feature type="region of interest" description="Disordered" evidence="1">
    <location>
        <begin position="262"/>
        <end position="317"/>
    </location>
</feature>
<evidence type="ECO:0000313" key="3">
    <source>
        <dbReference type="Proteomes" id="UP000250140"/>
    </source>
</evidence>
<dbReference type="EMBL" id="KV749123">
    <property type="protein sequence ID" value="OCL11045.1"/>
    <property type="molecule type" value="Genomic_DNA"/>
</dbReference>
<keyword evidence="3" id="KW-1185">Reference proteome</keyword>
<feature type="region of interest" description="Disordered" evidence="1">
    <location>
        <begin position="173"/>
        <end position="238"/>
    </location>
</feature>
<feature type="compositionally biased region" description="Polar residues" evidence="1">
    <location>
        <begin position="33"/>
        <end position="44"/>
    </location>
</feature>
<organism evidence="2 3">
    <name type="scientific">Glonium stellatum</name>
    <dbReference type="NCBI Taxonomy" id="574774"/>
    <lineage>
        <taxon>Eukaryota</taxon>
        <taxon>Fungi</taxon>
        <taxon>Dikarya</taxon>
        <taxon>Ascomycota</taxon>
        <taxon>Pezizomycotina</taxon>
        <taxon>Dothideomycetes</taxon>
        <taxon>Pleosporomycetidae</taxon>
        <taxon>Gloniales</taxon>
        <taxon>Gloniaceae</taxon>
        <taxon>Glonium</taxon>
    </lineage>
</organism>
<feature type="compositionally biased region" description="Basic and acidic residues" evidence="1">
    <location>
        <begin position="174"/>
        <end position="189"/>
    </location>
</feature>
<proteinExistence type="predicted"/>
<accession>A0A8E2JVC4</accession>
<sequence>MVQGSVYKDKQVEPENPPVENSSPPEELRHNLTMASQNDETPSGTLDMGTAPLLPQMAFSHTEKCRHTLHPGSPMSVLRYCPPCVIKEDLLNFERTKLVFDEHIEDQKTKDNELGRIRARLRQQRVALANDVIKFEHWASYETTWEKKNPNIDVSDCHSSSAALKLAQVAADAADARTPDMEPVKDGVAKRKSRKKPKLTFNPSQQHRPESQYRPQAYWARNSPKYEPGPYSNPTGKGWENTSFMHDLGYYDRERKLSCGEKNASRRKKIDHFPGFGPSDLDFTNQSENDEAFSNTSNLDDEIEEDSESDAGSDSEDIETIIKRTSDQDTLLDDIVFETPDDDSYNAVDRHPNPLNPFHSYSFSRNWDEPSIRDMDEKEKVQKISYQENHLPSLNGPFFAFPRSGNCIIATATIAIPLTIPKARTAQEPLQALESSILTMLAKLRNPPPSAFFMSGYMKRKWLHKVSHDQFDSEGRMKRDCIFLAYQNKLDSLGITKEYWDWLSVKNIDDCTVSRPRQEWFS</sequence>
<feature type="compositionally biased region" description="Acidic residues" evidence="1">
    <location>
        <begin position="299"/>
        <end position="317"/>
    </location>
</feature>
<feature type="region of interest" description="Disordered" evidence="1">
    <location>
        <begin position="1"/>
        <end position="51"/>
    </location>
</feature>
<dbReference type="OrthoDB" id="3800453at2759"/>